<feature type="region of interest" description="Disordered" evidence="1">
    <location>
        <begin position="74"/>
        <end position="125"/>
    </location>
</feature>
<dbReference type="InterPro" id="IPR022148">
    <property type="entry name" value="CopG_antitoxin"/>
</dbReference>
<sequence>MRSSRFPDPYEGMSSDELDRHFTTVLTDHRERQQAISIRFPAELLTAIRSLAREYGVAYQTLIKQLLERDVEHLRARHPAPRRTPGTHATSNRRRTTGKPPTSADRPSSPSATGPSRTGKRKVGV</sequence>
<gene>
    <name evidence="2" type="ORF">JF887_08425</name>
</gene>
<reference evidence="2 3" key="1">
    <citation type="submission" date="2020-10" db="EMBL/GenBank/DDBJ databases">
        <title>Ca. Dormibacterota MAGs.</title>
        <authorList>
            <person name="Montgomery K."/>
        </authorList>
    </citation>
    <scope>NUCLEOTIDE SEQUENCE [LARGE SCALE GENOMIC DNA]</scope>
    <source>
        <strain evidence="2">Mitchell_Peninsula_5</strain>
    </source>
</reference>
<feature type="compositionally biased region" description="Polar residues" evidence="1">
    <location>
        <begin position="105"/>
        <end position="116"/>
    </location>
</feature>
<dbReference type="EMBL" id="JAEKNN010000044">
    <property type="protein sequence ID" value="MBJ7609440.1"/>
    <property type="molecule type" value="Genomic_DNA"/>
</dbReference>
<proteinExistence type="predicted"/>
<dbReference type="Proteomes" id="UP000614410">
    <property type="component" value="Unassembled WGS sequence"/>
</dbReference>
<dbReference type="AlphaFoldDB" id="A0A934NG41"/>
<evidence type="ECO:0000313" key="3">
    <source>
        <dbReference type="Proteomes" id="UP000614410"/>
    </source>
</evidence>
<dbReference type="Pfam" id="PF12441">
    <property type="entry name" value="CopG_antitoxin"/>
    <property type="match status" value="1"/>
</dbReference>
<organism evidence="2 3">
    <name type="scientific">Candidatus Amunia macphersoniae</name>
    <dbReference type="NCBI Taxonomy" id="3127014"/>
    <lineage>
        <taxon>Bacteria</taxon>
        <taxon>Bacillati</taxon>
        <taxon>Candidatus Dormiibacterota</taxon>
        <taxon>Candidatus Dormibacteria</taxon>
        <taxon>Candidatus Aeolococcales</taxon>
        <taxon>Candidatus Aeolococcaceae</taxon>
        <taxon>Candidatus Amunia</taxon>
    </lineage>
</organism>
<evidence type="ECO:0000313" key="2">
    <source>
        <dbReference type="EMBL" id="MBJ7609440.1"/>
    </source>
</evidence>
<comment type="caution">
    <text evidence="2">The sequence shown here is derived from an EMBL/GenBank/DDBJ whole genome shotgun (WGS) entry which is preliminary data.</text>
</comment>
<evidence type="ECO:0000256" key="1">
    <source>
        <dbReference type="SAM" id="MobiDB-lite"/>
    </source>
</evidence>
<accession>A0A934NG41</accession>
<name>A0A934NG41_9BACT</name>
<protein>
    <submittedName>
        <fullName evidence="2">Uncharacterized protein</fullName>
    </submittedName>
</protein>